<name>A0A6A5R5D3_9PLEO</name>
<feature type="repeat" description="ANK" evidence="3">
    <location>
        <begin position="211"/>
        <end position="243"/>
    </location>
</feature>
<dbReference type="PANTHER" id="PTHR24126">
    <property type="entry name" value="ANKYRIN REPEAT, PH AND SEC7 DOMAIN CONTAINING PROTEIN SECG-RELATED"/>
    <property type="match status" value="1"/>
</dbReference>
<accession>A0A6A5R5D3</accession>
<evidence type="ECO:0000256" key="2">
    <source>
        <dbReference type="ARBA" id="ARBA00023043"/>
    </source>
</evidence>
<dbReference type="EMBL" id="ML979006">
    <property type="protein sequence ID" value="KAF1923341.1"/>
    <property type="molecule type" value="Genomic_DNA"/>
</dbReference>
<dbReference type="Gene3D" id="1.25.40.20">
    <property type="entry name" value="Ankyrin repeat-containing domain"/>
    <property type="match status" value="3"/>
</dbReference>
<keyword evidence="1" id="KW-0677">Repeat</keyword>
<dbReference type="AlphaFoldDB" id="A0A6A5R5D3"/>
<dbReference type="RefSeq" id="XP_033443594.1">
    <property type="nucleotide sequence ID" value="XM_033597152.1"/>
</dbReference>
<sequence length="402" mass="43383">MDDSFDTWENAACDGSYTGSGEPYRGANDDSATHRAAYGGDMARRALSITGLDDVDMKSSWHFTPLELAIRGHQPEADTSVVDAFLAAGADVTARDTDLNTPLHLAAHASFGEALLARGADLEALNAGGRTPLLTACSNDRLDLARFLIARGADVGSIIQDEHWLSLMYTTRHPNWTSLPSIAYDEWSPARIQLSRFLLLHGADVQAADKSGFTVLHMAARCGQSEVVSCPIDQGAEVRARSKAGHTALHAACSWTGAFLHWSQYCGGCSSVSFDGVQILLDRGADPNAQDEAGVTPLHGIMCQHINSSEYWHPSVLNLLLERGASLDVKAHGDDRTIRSYIAESKWRFNAIGLLEKIPAKLAHVRSHLSMRGQGGGRGRGGSCCVRARSRGCGRPYINTWT</sequence>
<reference evidence="4" key="1">
    <citation type="journal article" date="2020" name="Stud. Mycol.">
        <title>101 Dothideomycetes genomes: a test case for predicting lifestyles and emergence of pathogens.</title>
        <authorList>
            <person name="Haridas S."/>
            <person name="Albert R."/>
            <person name="Binder M."/>
            <person name="Bloem J."/>
            <person name="Labutti K."/>
            <person name="Salamov A."/>
            <person name="Andreopoulos B."/>
            <person name="Baker S."/>
            <person name="Barry K."/>
            <person name="Bills G."/>
            <person name="Bluhm B."/>
            <person name="Cannon C."/>
            <person name="Castanera R."/>
            <person name="Culley D."/>
            <person name="Daum C."/>
            <person name="Ezra D."/>
            <person name="Gonzalez J."/>
            <person name="Henrissat B."/>
            <person name="Kuo A."/>
            <person name="Liang C."/>
            <person name="Lipzen A."/>
            <person name="Lutzoni F."/>
            <person name="Magnuson J."/>
            <person name="Mondo S."/>
            <person name="Nolan M."/>
            <person name="Ohm R."/>
            <person name="Pangilinan J."/>
            <person name="Park H.-J."/>
            <person name="Ramirez L."/>
            <person name="Alfaro M."/>
            <person name="Sun H."/>
            <person name="Tritt A."/>
            <person name="Yoshinaga Y."/>
            <person name="Zwiers L.-H."/>
            <person name="Turgeon B."/>
            <person name="Goodwin S."/>
            <person name="Spatafora J."/>
            <person name="Crous P."/>
            <person name="Grigoriev I."/>
        </authorList>
    </citation>
    <scope>NUCLEOTIDE SEQUENCE</scope>
    <source>
        <strain evidence="4">CBS 183.55</strain>
    </source>
</reference>
<dbReference type="InterPro" id="IPR002110">
    <property type="entry name" value="Ankyrin_rpt"/>
</dbReference>
<proteinExistence type="predicted"/>
<organism evidence="4 5">
    <name type="scientific">Didymella exigua CBS 183.55</name>
    <dbReference type="NCBI Taxonomy" id="1150837"/>
    <lineage>
        <taxon>Eukaryota</taxon>
        <taxon>Fungi</taxon>
        <taxon>Dikarya</taxon>
        <taxon>Ascomycota</taxon>
        <taxon>Pezizomycotina</taxon>
        <taxon>Dothideomycetes</taxon>
        <taxon>Pleosporomycetidae</taxon>
        <taxon>Pleosporales</taxon>
        <taxon>Pleosporineae</taxon>
        <taxon>Didymellaceae</taxon>
        <taxon>Didymella</taxon>
    </lineage>
</organism>
<evidence type="ECO:0000256" key="3">
    <source>
        <dbReference type="PROSITE-ProRule" id="PRU00023"/>
    </source>
</evidence>
<dbReference type="SMART" id="SM00248">
    <property type="entry name" value="ANK"/>
    <property type="match status" value="6"/>
</dbReference>
<evidence type="ECO:0000313" key="5">
    <source>
        <dbReference type="Proteomes" id="UP000800082"/>
    </source>
</evidence>
<dbReference type="OrthoDB" id="3769352at2759"/>
<dbReference type="PANTHER" id="PTHR24126:SF14">
    <property type="entry name" value="ANK_REP_REGION DOMAIN-CONTAINING PROTEIN"/>
    <property type="match status" value="1"/>
</dbReference>
<keyword evidence="5" id="KW-1185">Reference proteome</keyword>
<protein>
    <submittedName>
        <fullName evidence="4">Ankyrin</fullName>
    </submittedName>
</protein>
<keyword evidence="2 3" id="KW-0040">ANK repeat</keyword>
<feature type="repeat" description="ANK" evidence="3">
    <location>
        <begin position="128"/>
        <end position="155"/>
    </location>
</feature>
<dbReference type="Proteomes" id="UP000800082">
    <property type="component" value="Unassembled WGS sequence"/>
</dbReference>
<gene>
    <name evidence="4" type="ORF">M421DRAFT_75654</name>
</gene>
<dbReference type="PROSITE" id="PS50088">
    <property type="entry name" value="ANK_REPEAT"/>
    <property type="match status" value="3"/>
</dbReference>
<dbReference type="PRINTS" id="PR01415">
    <property type="entry name" value="ANKYRIN"/>
</dbReference>
<dbReference type="GeneID" id="54354819"/>
<evidence type="ECO:0000313" key="4">
    <source>
        <dbReference type="EMBL" id="KAF1923341.1"/>
    </source>
</evidence>
<dbReference type="Pfam" id="PF12796">
    <property type="entry name" value="Ank_2"/>
    <property type="match status" value="2"/>
</dbReference>
<dbReference type="SUPFAM" id="SSF48403">
    <property type="entry name" value="Ankyrin repeat"/>
    <property type="match status" value="2"/>
</dbReference>
<dbReference type="PROSITE" id="PS50297">
    <property type="entry name" value="ANK_REP_REGION"/>
    <property type="match status" value="2"/>
</dbReference>
<dbReference type="InterPro" id="IPR036770">
    <property type="entry name" value="Ankyrin_rpt-contain_sf"/>
</dbReference>
<evidence type="ECO:0000256" key="1">
    <source>
        <dbReference type="ARBA" id="ARBA00022737"/>
    </source>
</evidence>
<feature type="repeat" description="ANK" evidence="3">
    <location>
        <begin position="64"/>
        <end position="97"/>
    </location>
</feature>